<dbReference type="InterPro" id="IPR051263">
    <property type="entry name" value="C-type_cytochrome_biogenesis"/>
</dbReference>
<keyword evidence="4 7" id="KW-0732">Signal</keyword>
<keyword evidence="3 7" id="KW-0479">Metal-binding</keyword>
<dbReference type="Gene3D" id="1.10.8.640">
    <property type="entry name" value="Cytochrome C biogenesis protein"/>
    <property type="match status" value="1"/>
</dbReference>
<comment type="function">
    <text evidence="7">Possible subunit of a heme lyase.</text>
</comment>
<dbReference type="Pfam" id="PF03918">
    <property type="entry name" value="CcmH"/>
    <property type="match status" value="1"/>
</dbReference>
<evidence type="ECO:0000313" key="9">
    <source>
        <dbReference type="EMBL" id="GAA0562956.1"/>
    </source>
</evidence>
<dbReference type="EMBL" id="BAAADD010000002">
    <property type="protein sequence ID" value="GAA0562956.1"/>
    <property type="molecule type" value="Genomic_DNA"/>
</dbReference>
<keyword evidence="7" id="KW-0472">Membrane</keyword>
<dbReference type="PANTHER" id="PTHR47870">
    <property type="entry name" value="CYTOCHROME C-TYPE BIOGENESIS PROTEIN CCMH"/>
    <property type="match status" value="1"/>
</dbReference>
<keyword evidence="6 7" id="KW-0408">Iron</keyword>
<dbReference type="InterPro" id="IPR038297">
    <property type="entry name" value="CcmH/CycL/NrfF/Ccl2_sf"/>
</dbReference>
<dbReference type="RefSeq" id="WP_166932480.1">
    <property type="nucleotide sequence ID" value="NZ_BAAADD010000002.1"/>
</dbReference>
<comment type="similarity">
    <text evidence="1 7">Belongs to the CcmH/CycL/Ccl2/NrfF family.</text>
</comment>
<keyword evidence="7" id="KW-1133">Transmembrane helix</keyword>
<evidence type="ECO:0000256" key="5">
    <source>
        <dbReference type="ARBA" id="ARBA00022748"/>
    </source>
</evidence>
<proteinExistence type="inferred from homology"/>
<evidence type="ECO:0000259" key="8">
    <source>
        <dbReference type="Pfam" id="PF03918"/>
    </source>
</evidence>
<evidence type="ECO:0000256" key="2">
    <source>
        <dbReference type="ARBA" id="ARBA00022617"/>
    </source>
</evidence>
<protein>
    <recommendedName>
        <fullName evidence="7">Cytochrome c-type biogenesis protein</fullName>
    </recommendedName>
</protein>
<evidence type="ECO:0000313" key="10">
    <source>
        <dbReference type="Proteomes" id="UP001499951"/>
    </source>
</evidence>
<evidence type="ECO:0000256" key="1">
    <source>
        <dbReference type="ARBA" id="ARBA00010342"/>
    </source>
</evidence>
<keyword evidence="2 7" id="KW-0349">Heme</keyword>
<evidence type="ECO:0000256" key="3">
    <source>
        <dbReference type="ARBA" id="ARBA00022723"/>
    </source>
</evidence>
<feature type="domain" description="CcmH/CycL/Ccl2/NrfF N-terminal" evidence="8">
    <location>
        <begin position="5"/>
        <end position="141"/>
    </location>
</feature>
<evidence type="ECO:0000256" key="4">
    <source>
        <dbReference type="ARBA" id="ARBA00022729"/>
    </source>
</evidence>
<reference evidence="9 10" key="1">
    <citation type="journal article" date="2019" name="Int. J. Syst. Evol. Microbiol.">
        <title>The Global Catalogue of Microorganisms (GCM) 10K type strain sequencing project: providing services to taxonomists for standard genome sequencing and annotation.</title>
        <authorList>
            <consortium name="The Broad Institute Genomics Platform"/>
            <consortium name="The Broad Institute Genome Sequencing Center for Infectious Disease"/>
            <person name="Wu L."/>
            <person name="Ma J."/>
        </authorList>
    </citation>
    <scope>NUCLEOTIDE SEQUENCE [LARGE SCALE GENOMIC DNA]</scope>
    <source>
        <strain evidence="9 10">JCM 15089</strain>
    </source>
</reference>
<sequence length="146" mass="16444">MKRALLALVFLVPAFAVQPDEVMKDPQQEARARTIGKELRCLVCQNESIDESDAPLARDLRLLVRQRIAAGDNDAQVKNYIVARYGTYVLLKPPFDQTWLLWLGPFLLLGAGGIGVLAWYRRRPLETPPLSEAERARLKSLEEGDT</sequence>
<feature type="transmembrane region" description="Helical" evidence="7">
    <location>
        <begin position="99"/>
        <end position="120"/>
    </location>
</feature>
<organism evidence="9 10">
    <name type="scientific">Rhizomicrobium electricum</name>
    <dbReference type="NCBI Taxonomy" id="480070"/>
    <lineage>
        <taxon>Bacteria</taxon>
        <taxon>Pseudomonadati</taxon>
        <taxon>Pseudomonadota</taxon>
        <taxon>Alphaproteobacteria</taxon>
        <taxon>Micropepsales</taxon>
        <taxon>Micropepsaceae</taxon>
        <taxon>Rhizomicrobium</taxon>
    </lineage>
</organism>
<dbReference type="PANTHER" id="PTHR47870:SF1">
    <property type="entry name" value="CYTOCHROME C-TYPE BIOGENESIS PROTEIN CCMH"/>
    <property type="match status" value="1"/>
</dbReference>
<comment type="caution">
    <text evidence="9">The sequence shown here is derived from an EMBL/GenBank/DDBJ whole genome shotgun (WGS) entry which is preliminary data.</text>
</comment>
<keyword evidence="7" id="KW-0812">Transmembrane</keyword>
<dbReference type="Proteomes" id="UP001499951">
    <property type="component" value="Unassembled WGS sequence"/>
</dbReference>
<keyword evidence="10" id="KW-1185">Reference proteome</keyword>
<accession>A0ABN1EBX9</accession>
<evidence type="ECO:0000256" key="7">
    <source>
        <dbReference type="RuleBase" id="RU364112"/>
    </source>
</evidence>
<evidence type="ECO:0000256" key="6">
    <source>
        <dbReference type="ARBA" id="ARBA00023004"/>
    </source>
</evidence>
<dbReference type="InterPro" id="IPR005616">
    <property type="entry name" value="CcmH/CycL/Ccl2/NrfF_N"/>
</dbReference>
<gene>
    <name evidence="9" type="ORF">GCM10008942_09240</name>
</gene>
<dbReference type="CDD" id="cd16378">
    <property type="entry name" value="CcmH_N"/>
    <property type="match status" value="1"/>
</dbReference>
<keyword evidence="5" id="KW-0201">Cytochrome c-type biogenesis</keyword>
<name>A0ABN1EBX9_9PROT</name>